<proteinExistence type="predicted"/>
<dbReference type="AlphaFoldDB" id="A0A6G0XQJ9"/>
<accession>A0A6G0XQJ9</accession>
<evidence type="ECO:0000313" key="1">
    <source>
        <dbReference type="EMBL" id="KAF0742799.1"/>
    </source>
</evidence>
<comment type="caution">
    <text evidence="1">The sequence shown here is derived from an EMBL/GenBank/DDBJ whole genome shotgun (WGS) entry which is preliminary data.</text>
</comment>
<gene>
    <name evidence="1" type="ORF">FWK35_00026132</name>
</gene>
<dbReference type="OrthoDB" id="6587716at2759"/>
<reference evidence="1 2" key="1">
    <citation type="submission" date="2019-08" db="EMBL/GenBank/DDBJ databases">
        <title>Whole genome of Aphis craccivora.</title>
        <authorList>
            <person name="Voronova N.V."/>
            <person name="Shulinski R.S."/>
            <person name="Bandarenka Y.V."/>
            <person name="Zhorov D.G."/>
            <person name="Warner D."/>
        </authorList>
    </citation>
    <scope>NUCLEOTIDE SEQUENCE [LARGE SCALE GENOMIC DNA]</scope>
    <source>
        <strain evidence="1">180601</strain>
        <tissue evidence="1">Whole Body</tissue>
    </source>
</reference>
<keyword evidence="2" id="KW-1185">Reference proteome</keyword>
<sequence length="128" mass="14809">MFMIENHHTLPLLLAIEVCTNEVHLLIDYNVYYATGHLYKEKSYLLEFVKLIAYEFNLESSIKVLYCSLVRSILEYGSVVWDPHTTSSSLQLRHVVKGGPGSLRNIDNNTSTNRLKTRNSKYGYRTHI</sequence>
<organism evidence="1 2">
    <name type="scientific">Aphis craccivora</name>
    <name type="common">Cowpea aphid</name>
    <dbReference type="NCBI Taxonomy" id="307492"/>
    <lineage>
        <taxon>Eukaryota</taxon>
        <taxon>Metazoa</taxon>
        <taxon>Ecdysozoa</taxon>
        <taxon>Arthropoda</taxon>
        <taxon>Hexapoda</taxon>
        <taxon>Insecta</taxon>
        <taxon>Pterygota</taxon>
        <taxon>Neoptera</taxon>
        <taxon>Paraneoptera</taxon>
        <taxon>Hemiptera</taxon>
        <taxon>Sternorrhyncha</taxon>
        <taxon>Aphidomorpha</taxon>
        <taxon>Aphidoidea</taxon>
        <taxon>Aphididae</taxon>
        <taxon>Aphidini</taxon>
        <taxon>Aphis</taxon>
        <taxon>Aphis</taxon>
    </lineage>
</organism>
<name>A0A6G0XQJ9_APHCR</name>
<protein>
    <submittedName>
        <fullName evidence="1">Uncharacterized protein</fullName>
    </submittedName>
</protein>
<dbReference type="Proteomes" id="UP000478052">
    <property type="component" value="Unassembled WGS sequence"/>
</dbReference>
<dbReference type="EMBL" id="VUJU01007629">
    <property type="protein sequence ID" value="KAF0742799.1"/>
    <property type="molecule type" value="Genomic_DNA"/>
</dbReference>
<evidence type="ECO:0000313" key="2">
    <source>
        <dbReference type="Proteomes" id="UP000478052"/>
    </source>
</evidence>